<feature type="region of interest" description="Disordered" evidence="1">
    <location>
        <begin position="363"/>
        <end position="420"/>
    </location>
</feature>
<name>A0AAE0EQ21_9CHLO</name>
<sequence>MGTGEGARGLEGGRKQGLCRAWARRKPTSKAKELESEVAAKAEGKSTWINPPVGTTGRGGTEAAGRECFGDGGGPYRPDESWFRELEARVWKAGGSAQSGDAELEQLKKLLYVPHVEGNPFPMRPSTLETDMPQMFDLYNAKTYDALSRHADSSMRYERLVLAPAISHMHGAIAYSEVTLDWCQDEKDPPTLEDLGPRIYAAYDTLRGIFSLLSNRYTILQLRASMESDTTSHGGAEALQAKLAFIEEKVRMRPAAPARAATVHGLGEAPKTRPNLPIGEVLDAFHPSGRPTERAHPAGRVRSTRGAWRPAGENSEAMQWISKGAKMRSVDTAPLPFDHGMSLGDATPPQLEGMAAENRAVSQNGRMGTSEEGTTRIPSVPVGEAGDEQVASSDGLPLVERALRQVPLQNEDSEEAASAR</sequence>
<reference evidence="2 3" key="1">
    <citation type="journal article" date="2015" name="Genome Biol. Evol.">
        <title>Comparative Genomics of a Bacterivorous Green Alga Reveals Evolutionary Causalities and Consequences of Phago-Mixotrophic Mode of Nutrition.</title>
        <authorList>
            <person name="Burns J.A."/>
            <person name="Paasch A."/>
            <person name="Narechania A."/>
            <person name="Kim E."/>
        </authorList>
    </citation>
    <scope>NUCLEOTIDE SEQUENCE [LARGE SCALE GENOMIC DNA]</scope>
    <source>
        <strain evidence="2 3">PLY_AMNH</strain>
    </source>
</reference>
<evidence type="ECO:0000313" key="2">
    <source>
        <dbReference type="EMBL" id="KAK3236738.1"/>
    </source>
</evidence>
<protein>
    <submittedName>
        <fullName evidence="2">Uncharacterized protein</fullName>
    </submittedName>
</protein>
<feature type="compositionally biased region" description="Basic and acidic residues" evidence="1">
    <location>
        <begin position="30"/>
        <end position="44"/>
    </location>
</feature>
<feature type="region of interest" description="Disordered" evidence="1">
    <location>
        <begin position="1"/>
        <end position="61"/>
    </location>
</feature>
<comment type="caution">
    <text evidence="2">The sequence shown here is derived from an EMBL/GenBank/DDBJ whole genome shotgun (WGS) entry which is preliminary data.</text>
</comment>
<feature type="compositionally biased region" description="Acidic residues" evidence="1">
    <location>
        <begin position="411"/>
        <end position="420"/>
    </location>
</feature>
<gene>
    <name evidence="2" type="ORF">CYMTET_53137</name>
</gene>
<evidence type="ECO:0000313" key="3">
    <source>
        <dbReference type="Proteomes" id="UP001190700"/>
    </source>
</evidence>
<accession>A0AAE0EQ21</accession>
<proteinExistence type="predicted"/>
<dbReference type="AlphaFoldDB" id="A0AAE0EQ21"/>
<feature type="region of interest" description="Disordered" evidence="1">
    <location>
        <begin position="285"/>
        <end position="314"/>
    </location>
</feature>
<dbReference type="EMBL" id="LGRX02034875">
    <property type="protein sequence ID" value="KAK3236738.1"/>
    <property type="molecule type" value="Genomic_DNA"/>
</dbReference>
<dbReference type="Proteomes" id="UP001190700">
    <property type="component" value="Unassembled WGS sequence"/>
</dbReference>
<keyword evidence="3" id="KW-1185">Reference proteome</keyword>
<evidence type="ECO:0000256" key="1">
    <source>
        <dbReference type="SAM" id="MobiDB-lite"/>
    </source>
</evidence>
<organism evidence="2 3">
    <name type="scientific">Cymbomonas tetramitiformis</name>
    <dbReference type="NCBI Taxonomy" id="36881"/>
    <lineage>
        <taxon>Eukaryota</taxon>
        <taxon>Viridiplantae</taxon>
        <taxon>Chlorophyta</taxon>
        <taxon>Pyramimonadophyceae</taxon>
        <taxon>Pyramimonadales</taxon>
        <taxon>Pyramimonadaceae</taxon>
        <taxon>Cymbomonas</taxon>
    </lineage>
</organism>
<feature type="compositionally biased region" description="Gly residues" evidence="1">
    <location>
        <begin position="1"/>
        <end position="10"/>
    </location>
</feature>